<gene>
    <name evidence="4" type="primary">Spata2_1</name>
    <name evidence="4" type="ORF">GTO95_0007802</name>
</gene>
<evidence type="ECO:0000256" key="1">
    <source>
        <dbReference type="ARBA" id="ARBA00038142"/>
    </source>
</evidence>
<feature type="non-terminal residue" evidence="4">
    <location>
        <position position="564"/>
    </location>
</feature>
<organism evidence="4 5">
    <name type="scientific">Atractosteus spatula</name>
    <name type="common">Alligator gar</name>
    <name type="synonym">Lepisosteus spatula</name>
    <dbReference type="NCBI Taxonomy" id="7917"/>
    <lineage>
        <taxon>Eukaryota</taxon>
        <taxon>Metazoa</taxon>
        <taxon>Chordata</taxon>
        <taxon>Craniata</taxon>
        <taxon>Vertebrata</taxon>
        <taxon>Euteleostomi</taxon>
        <taxon>Actinopterygii</taxon>
        <taxon>Neopterygii</taxon>
        <taxon>Holostei</taxon>
        <taxon>Semionotiformes</taxon>
        <taxon>Lepisosteidae</taxon>
        <taxon>Atractosteus</taxon>
    </lineage>
</organism>
<dbReference type="EMBL" id="JAAWVO010048434">
    <property type="protein sequence ID" value="MBN3319838.1"/>
    <property type="molecule type" value="Genomic_DNA"/>
</dbReference>
<feature type="non-terminal residue" evidence="4">
    <location>
        <position position="1"/>
    </location>
</feature>
<dbReference type="PANTHER" id="PTHR15326">
    <property type="entry name" value="SPERMATOGENESIS-ASSOCIATED PROTEIN 2/TAMOZHENNIC"/>
    <property type="match status" value="1"/>
</dbReference>
<feature type="domain" description="Spermatogenesis-associated protein 2 PUB-like" evidence="3">
    <location>
        <begin position="41"/>
        <end position="196"/>
    </location>
</feature>
<feature type="compositionally biased region" description="Low complexity" evidence="2">
    <location>
        <begin position="272"/>
        <end position="281"/>
    </location>
</feature>
<reference evidence="4" key="1">
    <citation type="journal article" date="2021" name="Cell">
        <title>Tracing the genetic footprints of vertebrate landing in non-teleost ray-finned fishes.</title>
        <authorList>
            <person name="Bi X."/>
            <person name="Wang K."/>
            <person name="Yang L."/>
            <person name="Pan H."/>
            <person name="Jiang H."/>
            <person name="Wei Q."/>
            <person name="Fang M."/>
            <person name="Yu H."/>
            <person name="Zhu C."/>
            <person name="Cai Y."/>
            <person name="He Y."/>
            <person name="Gan X."/>
            <person name="Zeng H."/>
            <person name="Yu D."/>
            <person name="Zhu Y."/>
            <person name="Jiang H."/>
            <person name="Qiu Q."/>
            <person name="Yang H."/>
            <person name="Zhang Y.E."/>
            <person name="Wang W."/>
            <person name="Zhu M."/>
            <person name="He S."/>
            <person name="Zhang G."/>
        </authorList>
    </citation>
    <scope>NUCLEOTIDE SEQUENCE</scope>
    <source>
        <strain evidence="4">Allg_001</strain>
    </source>
</reference>
<keyword evidence="5" id="KW-1185">Reference proteome</keyword>
<comment type="caution">
    <text evidence="4">The sequence shown here is derived from an EMBL/GenBank/DDBJ whole genome shotgun (WGS) entry which is preliminary data.</text>
</comment>
<sequence length="564" mass="63483">MKSASSEESLSILPDLRQDYLNYYEKVCLDGNLKLCTETEVTEKAKRFLFSESNPGERFEVFDFYWAVSECLRVRQNQCRDVFEGLIKATEVLEMFCVNLFLFPWKKEIRSLKTFTGPFVYIIQPVLPPDTVRSILETIGYYLETDTEYRLSKNIDFTKVKTVGFELFLARQECEYLLEVMGQKEEAECLQIIKERFPALPVRGHKEIAEALVGEDFIEEKLESGSSLLGPGRAMTEQSQMAFEPGQRLEEEPLNAEIRISEEAETPDLGPSRSILSEDSSISEMRANYPDLTFRQKRIFSYTQEHSAAQRNNLGDKRMPEIHDLSGPQSIAMFTVSALPNELQAAQLAKEDIVKHPPPNKHSRSSAASESFSPPAAVHNTGHIESKQVLEGQSASTDNILSEITMKFNNLGFKDSVPEESLKYPIEETSQMGGICHDLGKHKPPYLPEDKKQPVVGHPSAVLVSNIPDCNCSVSADQGWRKSFTKADVPTTPFSDDNLTPNAIKEPPQSFYIPPRSIDNQIPIEELNAESISCPNNCNETCQPPSRKDTLATEDDLLKGYVLV</sequence>
<feature type="region of interest" description="Disordered" evidence="2">
    <location>
        <begin position="354"/>
        <end position="379"/>
    </location>
</feature>
<feature type="compositionally biased region" description="Low complexity" evidence="2">
    <location>
        <begin position="365"/>
        <end position="377"/>
    </location>
</feature>
<dbReference type="Pfam" id="PF21388">
    <property type="entry name" value="SPATA2_PUB-like"/>
    <property type="match status" value="1"/>
</dbReference>
<dbReference type="PANTHER" id="PTHR15326:SF9">
    <property type="entry name" value="SPERMATOGENESIS-ASSOCIATED PROTEIN 2"/>
    <property type="match status" value="1"/>
</dbReference>
<dbReference type="AlphaFoldDB" id="A0A8J7TDG5"/>
<evidence type="ECO:0000259" key="3">
    <source>
        <dbReference type="Pfam" id="PF21388"/>
    </source>
</evidence>
<name>A0A8J7TDG5_ATRSP</name>
<evidence type="ECO:0000256" key="2">
    <source>
        <dbReference type="SAM" id="MobiDB-lite"/>
    </source>
</evidence>
<protein>
    <submittedName>
        <fullName evidence="4">SPAT2 protein</fullName>
    </submittedName>
</protein>
<dbReference type="Proteomes" id="UP000736164">
    <property type="component" value="Unassembled WGS sequence"/>
</dbReference>
<accession>A0A8J7TDG5</accession>
<evidence type="ECO:0000313" key="5">
    <source>
        <dbReference type="Proteomes" id="UP000736164"/>
    </source>
</evidence>
<dbReference type="InterPro" id="IPR048839">
    <property type="entry name" value="SPATA2_PUB-like"/>
</dbReference>
<evidence type="ECO:0000313" key="4">
    <source>
        <dbReference type="EMBL" id="MBN3319838.1"/>
    </source>
</evidence>
<dbReference type="GO" id="GO:0005737">
    <property type="term" value="C:cytoplasm"/>
    <property type="evidence" value="ECO:0007669"/>
    <property type="project" value="TreeGrafter"/>
</dbReference>
<comment type="similarity">
    <text evidence="1">Belongs to the SPATA2 family.</text>
</comment>
<proteinExistence type="inferred from homology"/>
<feature type="region of interest" description="Disordered" evidence="2">
    <location>
        <begin position="228"/>
        <end position="281"/>
    </location>
</feature>
<dbReference type="Gene3D" id="1.20.58.2190">
    <property type="match status" value="1"/>
</dbReference>